<organism evidence="2 3">
    <name type="scientific">Phaeosphaeria nodorum (strain SN15 / ATCC MYA-4574 / FGSC 10173)</name>
    <name type="common">Glume blotch fungus</name>
    <name type="synonym">Parastagonospora nodorum</name>
    <dbReference type="NCBI Taxonomy" id="321614"/>
    <lineage>
        <taxon>Eukaryota</taxon>
        <taxon>Fungi</taxon>
        <taxon>Dikarya</taxon>
        <taxon>Ascomycota</taxon>
        <taxon>Pezizomycotina</taxon>
        <taxon>Dothideomycetes</taxon>
        <taxon>Pleosporomycetidae</taxon>
        <taxon>Pleosporales</taxon>
        <taxon>Pleosporineae</taxon>
        <taxon>Phaeosphaeriaceae</taxon>
        <taxon>Parastagonospora</taxon>
    </lineage>
</organism>
<protein>
    <submittedName>
        <fullName evidence="2">Uncharacterized protein</fullName>
    </submittedName>
</protein>
<evidence type="ECO:0000256" key="1">
    <source>
        <dbReference type="SAM" id="Phobius"/>
    </source>
</evidence>
<dbReference type="RefSeq" id="XP_001800198.1">
    <property type="nucleotide sequence ID" value="XM_001800146.1"/>
</dbReference>
<keyword evidence="3" id="KW-1185">Reference proteome</keyword>
<keyword evidence="1" id="KW-1133">Transmembrane helix</keyword>
<gene>
    <name evidence="2" type="ORF">JI435_099120</name>
</gene>
<accession>A0A7U2FD99</accession>
<dbReference type="VEuPathDB" id="FungiDB:JI435_099120"/>
<evidence type="ECO:0000313" key="2">
    <source>
        <dbReference type="EMBL" id="QRD03143.1"/>
    </source>
</evidence>
<feature type="transmembrane region" description="Helical" evidence="1">
    <location>
        <begin position="34"/>
        <end position="51"/>
    </location>
</feature>
<sequence>MSIDIYDMVAKLYYLLPIALNVPANRLLVAYTKAIIMTATTTITITAPALLL</sequence>
<dbReference type="EMBL" id="CP069037">
    <property type="protein sequence ID" value="QRD03143.1"/>
    <property type="molecule type" value="Genomic_DNA"/>
</dbReference>
<name>A0A7U2FD99_PHANO</name>
<dbReference type="KEGG" id="pno:SNOG_09912"/>
<proteinExistence type="predicted"/>
<keyword evidence="1" id="KW-0472">Membrane</keyword>
<dbReference type="Proteomes" id="UP000663193">
    <property type="component" value="Chromosome 15"/>
</dbReference>
<reference evidence="3" key="1">
    <citation type="journal article" date="2021" name="BMC Genomics">
        <title>Chromosome-level genome assembly and manually-curated proteome of model necrotroph Parastagonospora nodorum Sn15 reveals a genome-wide trove of candidate effector homologs, and redundancy of virulence-related functions within an accessory chromosome.</title>
        <authorList>
            <person name="Bertazzoni S."/>
            <person name="Jones D.A.B."/>
            <person name="Phan H.T."/>
            <person name="Tan K.-C."/>
            <person name="Hane J.K."/>
        </authorList>
    </citation>
    <scope>NUCLEOTIDE SEQUENCE [LARGE SCALE GENOMIC DNA]</scope>
    <source>
        <strain evidence="3">SN15 / ATCC MYA-4574 / FGSC 10173)</strain>
    </source>
</reference>
<dbReference type="AlphaFoldDB" id="A0A7U2FD99"/>
<keyword evidence="1" id="KW-0812">Transmembrane</keyword>
<evidence type="ECO:0000313" key="3">
    <source>
        <dbReference type="Proteomes" id="UP000663193"/>
    </source>
</evidence>